<proteinExistence type="predicted"/>
<reference evidence="2" key="1">
    <citation type="submission" date="2018-05" db="EMBL/GenBank/DDBJ databases">
        <title>Draft genome of Mucuna pruriens seed.</title>
        <authorList>
            <person name="Nnadi N.E."/>
            <person name="Vos R."/>
            <person name="Hasami M.H."/>
            <person name="Devisetty U.K."/>
            <person name="Aguiy J.C."/>
        </authorList>
    </citation>
    <scope>NUCLEOTIDE SEQUENCE [LARGE SCALE GENOMIC DNA]</scope>
    <source>
        <strain evidence="2">JCA_2017</strain>
    </source>
</reference>
<comment type="caution">
    <text evidence="2">The sequence shown here is derived from an EMBL/GenBank/DDBJ whole genome shotgun (WGS) entry which is preliminary data.</text>
</comment>
<gene>
    <name evidence="2" type="ORF">CR513_05710</name>
</gene>
<name>A0A371I481_MUCPR</name>
<protein>
    <submittedName>
        <fullName evidence="2">Uncharacterized protein</fullName>
    </submittedName>
</protein>
<organism evidence="2 3">
    <name type="scientific">Mucuna pruriens</name>
    <name type="common">Velvet bean</name>
    <name type="synonym">Dolichos pruriens</name>
    <dbReference type="NCBI Taxonomy" id="157652"/>
    <lineage>
        <taxon>Eukaryota</taxon>
        <taxon>Viridiplantae</taxon>
        <taxon>Streptophyta</taxon>
        <taxon>Embryophyta</taxon>
        <taxon>Tracheophyta</taxon>
        <taxon>Spermatophyta</taxon>
        <taxon>Magnoliopsida</taxon>
        <taxon>eudicotyledons</taxon>
        <taxon>Gunneridae</taxon>
        <taxon>Pentapetalae</taxon>
        <taxon>rosids</taxon>
        <taxon>fabids</taxon>
        <taxon>Fabales</taxon>
        <taxon>Fabaceae</taxon>
        <taxon>Papilionoideae</taxon>
        <taxon>50 kb inversion clade</taxon>
        <taxon>NPAAA clade</taxon>
        <taxon>indigoferoid/millettioid clade</taxon>
        <taxon>Phaseoleae</taxon>
        <taxon>Mucuna</taxon>
    </lineage>
</organism>
<dbReference type="AlphaFoldDB" id="A0A371I481"/>
<feature type="region of interest" description="Disordered" evidence="1">
    <location>
        <begin position="1"/>
        <end position="46"/>
    </location>
</feature>
<feature type="non-terminal residue" evidence="2">
    <location>
        <position position="1"/>
    </location>
</feature>
<keyword evidence="3" id="KW-1185">Reference proteome</keyword>
<dbReference type="EMBL" id="QJKJ01000957">
    <property type="protein sequence ID" value="RDY09850.1"/>
    <property type="molecule type" value="Genomic_DNA"/>
</dbReference>
<accession>A0A371I481</accession>
<feature type="compositionally biased region" description="Basic and acidic residues" evidence="1">
    <location>
        <begin position="1"/>
        <end position="15"/>
    </location>
</feature>
<dbReference type="Proteomes" id="UP000257109">
    <property type="component" value="Unassembled WGS sequence"/>
</dbReference>
<sequence>MEDHHFDQDRIKDHMQLNNSDPCRMPTRDKQQQQQLRMPPQGNFPSLEDLMKQLATNNLEFKQSVSSNNM</sequence>
<evidence type="ECO:0000313" key="2">
    <source>
        <dbReference type="EMBL" id="RDY09850.1"/>
    </source>
</evidence>
<evidence type="ECO:0000313" key="3">
    <source>
        <dbReference type="Proteomes" id="UP000257109"/>
    </source>
</evidence>
<evidence type="ECO:0000256" key="1">
    <source>
        <dbReference type="SAM" id="MobiDB-lite"/>
    </source>
</evidence>